<keyword evidence="8 14" id="KW-0227">DNA damage</keyword>
<dbReference type="FunFam" id="1.10.340.30:FF:000002">
    <property type="entry name" value="Adenine DNA glycosylase"/>
    <property type="match status" value="1"/>
</dbReference>
<dbReference type="GO" id="GO:0032357">
    <property type="term" value="F:oxidized purine DNA binding"/>
    <property type="evidence" value="ECO:0007669"/>
    <property type="project" value="TreeGrafter"/>
</dbReference>
<comment type="caution">
    <text evidence="16">The sequence shown here is derived from an EMBL/GenBank/DDBJ whole genome shotgun (WGS) entry which is preliminary data.</text>
</comment>
<comment type="similarity">
    <text evidence="3 14">Belongs to the Nth/MutY family.</text>
</comment>
<dbReference type="GO" id="GO:0051539">
    <property type="term" value="F:4 iron, 4 sulfur cluster binding"/>
    <property type="evidence" value="ECO:0007669"/>
    <property type="project" value="UniProtKB-UniRule"/>
</dbReference>
<evidence type="ECO:0000313" key="16">
    <source>
        <dbReference type="EMBL" id="KAB3526242.1"/>
    </source>
</evidence>
<evidence type="ECO:0000256" key="3">
    <source>
        <dbReference type="ARBA" id="ARBA00008343"/>
    </source>
</evidence>
<dbReference type="Gene3D" id="1.10.340.30">
    <property type="entry name" value="Hypothetical protein, domain 2"/>
    <property type="match status" value="1"/>
</dbReference>
<dbReference type="NCBIfam" id="TIGR01084">
    <property type="entry name" value="mutY"/>
    <property type="match status" value="1"/>
</dbReference>
<dbReference type="SUPFAM" id="SSF55811">
    <property type="entry name" value="Nudix"/>
    <property type="match status" value="1"/>
</dbReference>
<dbReference type="InterPro" id="IPR023170">
    <property type="entry name" value="HhH_base_excis_C"/>
</dbReference>
<keyword evidence="10 14" id="KW-0408">Iron</keyword>
<evidence type="ECO:0000256" key="11">
    <source>
        <dbReference type="ARBA" id="ARBA00023014"/>
    </source>
</evidence>
<dbReference type="SUPFAM" id="SSF48150">
    <property type="entry name" value="DNA-glycosylase"/>
    <property type="match status" value="1"/>
</dbReference>
<comment type="cofactor">
    <cofactor evidence="14">
        <name>[4Fe-4S] cluster</name>
        <dbReference type="ChEBI" id="CHEBI:49883"/>
    </cofactor>
    <text evidence="14">Binds 1 [4Fe-4S] cluster.</text>
</comment>
<keyword evidence="7" id="KW-0479">Metal-binding</keyword>
<keyword evidence="13 14" id="KW-0326">Glycosidase</keyword>
<evidence type="ECO:0000256" key="8">
    <source>
        <dbReference type="ARBA" id="ARBA00022763"/>
    </source>
</evidence>
<dbReference type="AlphaFoldDB" id="A0A833HLM2"/>
<dbReference type="InterPro" id="IPR005760">
    <property type="entry name" value="A/G_AdeGlyc_MutY"/>
</dbReference>
<gene>
    <name evidence="16" type="primary">mutY</name>
    <name evidence="16" type="ORF">F8153_14145</name>
</gene>
<evidence type="ECO:0000256" key="12">
    <source>
        <dbReference type="ARBA" id="ARBA00023204"/>
    </source>
</evidence>
<evidence type="ECO:0000256" key="13">
    <source>
        <dbReference type="ARBA" id="ARBA00023295"/>
    </source>
</evidence>
<dbReference type="InterPro" id="IPR011257">
    <property type="entry name" value="DNA_glycosylase"/>
</dbReference>
<dbReference type="Pfam" id="PF00633">
    <property type="entry name" value="HHH"/>
    <property type="match status" value="1"/>
</dbReference>
<name>A0A833HLM2_9FIRM</name>
<dbReference type="OrthoDB" id="9802365at2"/>
<evidence type="ECO:0000256" key="7">
    <source>
        <dbReference type="ARBA" id="ARBA00022723"/>
    </source>
</evidence>
<keyword evidence="17" id="KW-1185">Reference proteome</keyword>
<sequence>METRLFQEDKITEFQRKLLQWYKNHQRKMPWRGSSSPYEIWVSEIMLQQTRVDTVIPYYKRFIDRLPNLKALAEVEDHQLLKLWEGLGYYSRVRNMKETAKFLMEKHAGAFPKRAKELMELKGIGEYTAGAIASICFGERVAAVDGNVLRVMARLTGSTMDIKDAKVKREIIHQVKSLLPAVDIGNFNQALIEVGAIICKPNSKPDCFNCPIIAECIAYEKGLQNEIPIKSPRAEKKQQEITVLLMEHKGRFAIKKRTHSKLLKDLWEFPNIEGKKSSVELTKLLKEWGLKVIECQPLKNSKAIFTHIQWILSGYYLAVEEVQDMERDLMWVTKEELLREYSMASAFKEFRRQLIDGFDPTTNESI</sequence>
<comment type="catalytic activity">
    <reaction evidence="1 14">
        <text>Hydrolyzes free adenine bases from 7,8-dihydro-8-oxoguanine:adenine mismatched double-stranded DNA, leaving an apurinic site.</text>
        <dbReference type="EC" id="3.2.2.31"/>
    </reaction>
</comment>
<dbReference type="Pfam" id="PF14815">
    <property type="entry name" value="NUDIX_4"/>
    <property type="match status" value="1"/>
</dbReference>
<evidence type="ECO:0000256" key="6">
    <source>
        <dbReference type="ARBA" id="ARBA00022485"/>
    </source>
</evidence>
<evidence type="ECO:0000256" key="14">
    <source>
        <dbReference type="RuleBase" id="RU365096"/>
    </source>
</evidence>
<reference evidence="16 17" key="1">
    <citation type="submission" date="2019-10" db="EMBL/GenBank/DDBJ databases">
        <title>Alkaliphilus serpentinus sp. nov. and Alkaliphilus pronyensis sp. nov., two novel anaerobic alkaliphilic species isolated from the serpentinized-hosted hydrothermal field of the Prony Bay (New Caledonia).</title>
        <authorList>
            <person name="Postec A."/>
        </authorList>
    </citation>
    <scope>NUCLEOTIDE SEQUENCE [LARGE SCALE GENOMIC DNA]</scope>
    <source>
        <strain evidence="16 17">LacT</strain>
    </source>
</reference>
<proteinExistence type="inferred from homology"/>
<dbReference type="SMART" id="SM00478">
    <property type="entry name" value="ENDO3c"/>
    <property type="match status" value="1"/>
</dbReference>
<keyword evidence="9" id="KW-0378">Hydrolase</keyword>
<accession>A0A833HLM2</accession>
<dbReference type="Pfam" id="PF00730">
    <property type="entry name" value="HhH-GPD"/>
    <property type="match status" value="1"/>
</dbReference>
<dbReference type="GO" id="GO:0046872">
    <property type="term" value="F:metal ion binding"/>
    <property type="evidence" value="ECO:0007669"/>
    <property type="project" value="UniProtKB-UniRule"/>
</dbReference>
<evidence type="ECO:0000256" key="2">
    <source>
        <dbReference type="ARBA" id="ARBA00002933"/>
    </source>
</evidence>
<comment type="function">
    <text evidence="2">Adenine glycosylase active on G-A mispairs. MutY also corrects error-prone DNA synthesis past GO lesions which are due to the oxidatively damaged form of guanine: 7,8-dihydro-8-oxoguanine (8-oxo-dGTP).</text>
</comment>
<organism evidence="16 17">
    <name type="scientific">Alkaliphilus serpentinus</name>
    <dbReference type="NCBI Taxonomy" id="1482731"/>
    <lineage>
        <taxon>Bacteria</taxon>
        <taxon>Bacillati</taxon>
        <taxon>Bacillota</taxon>
        <taxon>Clostridia</taxon>
        <taxon>Peptostreptococcales</taxon>
        <taxon>Natronincolaceae</taxon>
        <taxon>Alkaliphilus</taxon>
    </lineage>
</organism>
<evidence type="ECO:0000256" key="5">
    <source>
        <dbReference type="ARBA" id="ARBA00022023"/>
    </source>
</evidence>
<dbReference type="GO" id="GO:0006284">
    <property type="term" value="P:base-excision repair"/>
    <property type="evidence" value="ECO:0007669"/>
    <property type="project" value="UniProtKB-UniRule"/>
</dbReference>
<dbReference type="RefSeq" id="WP_151867005.1">
    <property type="nucleotide sequence ID" value="NZ_WBZB01000054.1"/>
</dbReference>
<evidence type="ECO:0000256" key="10">
    <source>
        <dbReference type="ARBA" id="ARBA00023004"/>
    </source>
</evidence>
<feature type="domain" description="HhH-GPD" evidence="15">
    <location>
        <begin position="46"/>
        <end position="197"/>
    </location>
</feature>
<dbReference type="EC" id="3.2.2.31" evidence="4 14"/>
<dbReference type="InterPro" id="IPR015797">
    <property type="entry name" value="NUDIX_hydrolase-like_dom_sf"/>
</dbReference>
<dbReference type="InterPro" id="IPR044298">
    <property type="entry name" value="MIG/MutY"/>
</dbReference>
<dbReference type="Gene3D" id="3.90.79.10">
    <property type="entry name" value="Nucleoside Triphosphate Pyrophosphohydrolase"/>
    <property type="match status" value="1"/>
</dbReference>
<keyword evidence="12" id="KW-0234">DNA repair</keyword>
<dbReference type="Proteomes" id="UP000465601">
    <property type="component" value="Unassembled WGS sequence"/>
</dbReference>
<protein>
    <recommendedName>
        <fullName evidence="5 14">Adenine DNA glycosylase</fullName>
        <ecNumber evidence="4 14">3.2.2.31</ecNumber>
    </recommendedName>
</protein>
<evidence type="ECO:0000259" key="15">
    <source>
        <dbReference type="SMART" id="SM00478"/>
    </source>
</evidence>
<dbReference type="CDD" id="cd00056">
    <property type="entry name" value="ENDO3c"/>
    <property type="match status" value="1"/>
</dbReference>
<dbReference type="InterPro" id="IPR029119">
    <property type="entry name" value="MutY_C"/>
</dbReference>
<dbReference type="InterPro" id="IPR003265">
    <property type="entry name" value="HhH-GPD_domain"/>
</dbReference>
<dbReference type="GO" id="GO:0035485">
    <property type="term" value="F:adenine/guanine mispair binding"/>
    <property type="evidence" value="ECO:0007669"/>
    <property type="project" value="TreeGrafter"/>
</dbReference>
<dbReference type="GO" id="GO:0000701">
    <property type="term" value="F:purine-specific mismatch base pair DNA N-glycosylase activity"/>
    <property type="evidence" value="ECO:0007669"/>
    <property type="project" value="UniProtKB-EC"/>
</dbReference>
<dbReference type="GO" id="GO:0006298">
    <property type="term" value="P:mismatch repair"/>
    <property type="evidence" value="ECO:0007669"/>
    <property type="project" value="TreeGrafter"/>
</dbReference>
<evidence type="ECO:0000256" key="9">
    <source>
        <dbReference type="ARBA" id="ARBA00022801"/>
    </source>
</evidence>
<evidence type="ECO:0000256" key="1">
    <source>
        <dbReference type="ARBA" id="ARBA00000843"/>
    </source>
</evidence>
<keyword evidence="6" id="KW-0004">4Fe-4S</keyword>
<dbReference type="EMBL" id="WBZB01000054">
    <property type="protein sequence ID" value="KAB3526242.1"/>
    <property type="molecule type" value="Genomic_DNA"/>
</dbReference>
<dbReference type="Gene3D" id="1.10.1670.10">
    <property type="entry name" value="Helix-hairpin-Helix base-excision DNA repair enzymes (C-terminal)"/>
    <property type="match status" value="1"/>
</dbReference>
<dbReference type="PANTHER" id="PTHR42944:SF1">
    <property type="entry name" value="ADENINE DNA GLYCOSYLASE"/>
    <property type="match status" value="1"/>
</dbReference>
<evidence type="ECO:0000256" key="4">
    <source>
        <dbReference type="ARBA" id="ARBA00012045"/>
    </source>
</evidence>
<evidence type="ECO:0000313" key="17">
    <source>
        <dbReference type="Proteomes" id="UP000465601"/>
    </source>
</evidence>
<dbReference type="GO" id="GO:0034039">
    <property type="term" value="F:8-oxo-7,8-dihydroguanine DNA N-glycosylase activity"/>
    <property type="evidence" value="ECO:0007669"/>
    <property type="project" value="TreeGrafter"/>
</dbReference>
<dbReference type="InterPro" id="IPR000445">
    <property type="entry name" value="HhH_motif"/>
</dbReference>
<dbReference type="PANTHER" id="PTHR42944">
    <property type="entry name" value="ADENINE DNA GLYCOSYLASE"/>
    <property type="match status" value="1"/>
</dbReference>
<keyword evidence="11" id="KW-0411">Iron-sulfur</keyword>
<dbReference type="CDD" id="cd03431">
    <property type="entry name" value="NUDIX_DNA_Glycosylase_C-MutY"/>
    <property type="match status" value="1"/>
</dbReference>